<dbReference type="SUPFAM" id="SSF52096">
    <property type="entry name" value="ClpP/crotonase"/>
    <property type="match status" value="1"/>
</dbReference>
<dbReference type="InterPro" id="IPR032259">
    <property type="entry name" value="HIBYL-CoA-H"/>
</dbReference>
<dbReference type="GO" id="GO:0006574">
    <property type="term" value="P:L-valine catabolic process"/>
    <property type="evidence" value="ECO:0007669"/>
    <property type="project" value="TreeGrafter"/>
</dbReference>
<evidence type="ECO:0000256" key="3">
    <source>
        <dbReference type="ARBA" id="ARBA00022801"/>
    </source>
</evidence>
<protein>
    <recommendedName>
        <fullName evidence="2">3-hydroxyisobutyryl-CoA hydrolase</fullName>
        <ecNumber evidence="2">3.1.2.4</ecNumber>
    </recommendedName>
</protein>
<feature type="domain" description="Enoyl-CoA hydratase/isomerase" evidence="4">
    <location>
        <begin position="15"/>
        <end position="341"/>
    </location>
</feature>
<dbReference type="AlphaFoldDB" id="A0A2R4MHN5"/>
<keyword evidence="6" id="KW-1185">Reference proteome</keyword>
<reference evidence="5 6" key="1">
    <citation type="submission" date="2017-05" db="EMBL/GenBank/DDBJ databases">
        <title>Genome Analysis of Maritalea myrionectae HL2708#5.</title>
        <authorList>
            <consortium name="Cotde Inc.-PKNU"/>
            <person name="Jang D."/>
            <person name="Oh H.-M."/>
        </authorList>
    </citation>
    <scope>NUCLEOTIDE SEQUENCE [LARGE SCALE GENOMIC DNA]</scope>
    <source>
        <strain evidence="5 6">HL2708#5</strain>
    </source>
</reference>
<evidence type="ECO:0000256" key="2">
    <source>
        <dbReference type="ARBA" id="ARBA00011915"/>
    </source>
</evidence>
<dbReference type="EC" id="3.1.2.4" evidence="2"/>
<dbReference type="PANTHER" id="PTHR43176:SF3">
    <property type="entry name" value="3-HYDROXYISOBUTYRYL-COA HYDROLASE, MITOCHONDRIAL"/>
    <property type="match status" value="1"/>
</dbReference>
<comment type="catalytic activity">
    <reaction evidence="1">
        <text>3-hydroxy-2-methylpropanoyl-CoA + H2O = 3-hydroxy-2-methylpropanoate + CoA + H(+)</text>
        <dbReference type="Rhea" id="RHEA:20888"/>
        <dbReference type="ChEBI" id="CHEBI:11805"/>
        <dbReference type="ChEBI" id="CHEBI:15377"/>
        <dbReference type="ChEBI" id="CHEBI:15378"/>
        <dbReference type="ChEBI" id="CHEBI:57287"/>
        <dbReference type="ChEBI" id="CHEBI:57340"/>
        <dbReference type="EC" id="3.1.2.4"/>
    </reaction>
</comment>
<evidence type="ECO:0000313" key="6">
    <source>
        <dbReference type="Proteomes" id="UP000258927"/>
    </source>
</evidence>
<gene>
    <name evidence="5" type="ORF">MXMO3_03040</name>
</gene>
<organism evidence="5 6">
    <name type="scientific">Maritalea myrionectae</name>
    <dbReference type="NCBI Taxonomy" id="454601"/>
    <lineage>
        <taxon>Bacteria</taxon>
        <taxon>Pseudomonadati</taxon>
        <taxon>Pseudomonadota</taxon>
        <taxon>Alphaproteobacteria</taxon>
        <taxon>Hyphomicrobiales</taxon>
        <taxon>Devosiaceae</taxon>
        <taxon>Maritalea</taxon>
    </lineage>
</organism>
<evidence type="ECO:0000313" key="5">
    <source>
        <dbReference type="EMBL" id="AVX05547.1"/>
    </source>
</evidence>
<dbReference type="GO" id="GO:0003860">
    <property type="term" value="F:3-hydroxyisobutyryl-CoA hydrolase activity"/>
    <property type="evidence" value="ECO:0007669"/>
    <property type="project" value="UniProtKB-EC"/>
</dbReference>
<dbReference type="InterPro" id="IPR029045">
    <property type="entry name" value="ClpP/crotonase-like_dom_sf"/>
</dbReference>
<dbReference type="CDD" id="cd06558">
    <property type="entry name" value="crotonase-like"/>
    <property type="match status" value="1"/>
</dbReference>
<sequence length="347" mass="37268">MTEEKTLFAQRGKLGEIKLNRPRALNSLDLDMIDAMTAQLNAWEQDNAVSMIVLSGEGEKGFCAGGDVKAVRAALEAGGVDGATAFFDREYALYERIAVSKIPVVSLQHGIVMGGGIGLSGHAQLRLVREGARFAMPEKSIGFFTDVAVNYLVKAAPLHQRMAFLLTGELVSPADAIALNLSDTLISENDWAKLPEILEECAQAPDPLAAAKGATTALAQTTMDAPFTAWADQHQSVFERDDLQAIIDALGAASAGDERAQKLHQGLVAGSPTSLMASFLLVKRSASIDDIAVQFEIERDVARAIVSAPDFSEGVRAVLVDKDNNPNWQPKSIREVSQDQFSFLLTN</sequence>
<evidence type="ECO:0000256" key="1">
    <source>
        <dbReference type="ARBA" id="ARBA00001709"/>
    </source>
</evidence>
<dbReference type="Pfam" id="PF16113">
    <property type="entry name" value="ECH_2"/>
    <property type="match status" value="1"/>
</dbReference>
<dbReference type="NCBIfam" id="NF004127">
    <property type="entry name" value="PRK05617.1"/>
    <property type="match status" value="1"/>
</dbReference>
<accession>A0A2R4MHN5</accession>
<dbReference type="InterPro" id="IPR045004">
    <property type="entry name" value="ECH_dom"/>
</dbReference>
<keyword evidence="3" id="KW-0378">Hydrolase</keyword>
<dbReference type="EMBL" id="CP021330">
    <property type="protein sequence ID" value="AVX05547.1"/>
    <property type="molecule type" value="Genomic_DNA"/>
</dbReference>
<dbReference type="KEGG" id="mmyr:MXMO3_03040"/>
<proteinExistence type="predicted"/>
<evidence type="ECO:0000259" key="4">
    <source>
        <dbReference type="Pfam" id="PF16113"/>
    </source>
</evidence>
<dbReference type="PANTHER" id="PTHR43176">
    <property type="entry name" value="3-HYDROXYISOBUTYRYL-COA HYDROLASE-RELATED"/>
    <property type="match status" value="1"/>
</dbReference>
<dbReference type="Gene3D" id="3.90.226.10">
    <property type="entry name" value="2-enoyl-CoA Hydratase, Chain A, domain 1"/>
    <property type="match status" value="1"/>
</dbReference>
<dbReference type="RefSeq" id="WP_117396402.1">
    <property type="nucleotide sequence ID" value="NZ_CP021330.1"/>
</dbReference>
<name>A0A2R4MHN5_9HYPH</name>
<dbReference type="Proteomes" id="UP000258927">
    <property type="component" value="Chromosome"/>
</dbReference>
<dbReference type="STRING" id="1122213.GCA_000423365_00731"/>